<evidence type="ECO:0000313" key="2">
    <source>
        <dbReference type="Proteomes" id="UP000588604"/>
    </source>
</evidence>
<dbReference type="Proteomes" id="UP000588604">
    <property type="component" value="Unassembled WGS sequence"/>
</dbReference>
<dbReference type="InterPro" id="IPR012675">
    <property type="entry name" value="Beta-grasp_dom_sf"/>
</dbReference>
<dbReference type="Gene3D" id="3.10.20.30">
    <property type="match status" value="1"/>
</dbReference>
<dbReference type="CDD" id="cd00754">
    <property type="entry name" value="Ubl_MoaD"/>
    <property type="match status" value="1"/>
</dbReference>
<dbReference type="InterPro" id="IPR003749">
    <property type="entry name" value="ThiS/MoaD-like"/>
</dbReference>
<dbReference type="InterPro" id="IPR016155">
    <property type="entry name" value="Mopterin_synth/thiamin_S_b"/>
</dbReference>
<dbReference type="AlphaFoldDB" id="A0A841MVQ3"/>
<gene>
    <name evidence="1" type="ORF">FHS59_002193</name>
</gene>
<organism evidence="1 2">
    <name type="scientific">Algoriphagus iocasae</name>
    <dbReference type="NCBI Taxonomy" id="1836499"/>
    <lineage>
        <taxon>Bacteria</taxon>
        <taxon>Pseudomonadati</taxon>
        <taxon>Bacteroidota</taxon>
        <taxon>Cytophagia</taxon>
        <taxon>Cytophagales</taxon>
        <taxon>Cyclobacteriaceae</taxon>
        <taxon>Algoriphagus</taxon>
    </lineage>
</organism>
<evidence type="ECO:0000313" key="1">
    <source>
        <dbReference type="EMBL" id="MBB6326565.1"/>
    </source>
</evidence>
<proteinExistence type="predicted"/>
<dbReference type="RefSeq" id="WP_184495161.1">
    <property type="nucleotide sequence ID" value="NZ_JACIJO010000002.1"/>
</dbReference>
<dbReference type="EMBL" id="JACIJO010000002">
    <property type="protein sequence ID" value="MBB6326565.1"/>
    <property type="molecule type" value="Genomic_DNA"/>
</dbReference>
<accession>A0A841MVQ3</accession>
<sequence>MIQVKYFGLIAEAANCNSENVAEENKTLSQILSDLTSRHQLGDYNFQVAVNKKIVSNLSDHVLSDGDEIAFLPPFSGG</sequence>
<protein>
    <submittedName>
        <fullName evidence="1">Molybdopterin synthase sulfur carrier subunit</fullName>
    </submittedName>
</protein>
<name>A0A841MVQ3_9BACT</name>
<dbReference type="SUPFAM" id="SSF54285">
    <property type="entry name" value="MoaD/ThiS"/>
    <property type="match status" value="1"/>
</dbReference>
<comment type="caution">
    <text evidence="1">The sequence shown here is derived from an EMBL/GenBank/DDBJ whole genome shotgun (WGS) entry which is preliminary data.</text>
</comment>
<reference evidence="1 2" key="1">
    <citation type="submission" date="2020-08" db="EMBL/GenBank/DDBJ databases">
        <title>Genomic Encyclopedia of Type Strains, Phase IV (KMG-IV): sequencing the most valuable type-strain genomes for metagenomic binning, comparative biology and taxonomic classification.</title>
        <authorList>
            <person name="Goeker M."/>
        </authorList>
    </citation>
    <scope>NUCLEOTIDE SEQUENCE [LARGE SCALE GENOMIC DNA]</scope>
    <source>
        <strain evidence="1 2">DSM 102044</strain>
    </source>
</reference>
<dbReference type="Pfam" id="PF02597">
    <property type="entry name" value="ThiS"/>
    <property type="match status" value="1"/>
</dbReference>
<keyword evidence="2" id="KW-1185">Reference proteome</keyword>